<reference evidence="10 11" key="1">
    <citation type="journal article" date="2020" name="mSystems">
        <title>Defining Genomic and Predicted Metabolic Features of the Acetobacterium Genus.</title>
        <authorList>
            <person name="Ross D.E."/>
            <person name="Marshall C.W."/>
            <person name="Gulliver D."/>
            <person name="May H.D."/>
            <person name="Norman R.S."/>
        </authorList>
    </citation>
    <scope>NUCLEOTIDE SEQUENCE [LARGE SCALE GENOMIC DNA]</scope>
    <source>
        <strain evidence="10 11">DSM 8238</strain>
    </source>
</reference>
<evidence type="ECO:0000256" key="4">
    <source>
        <dbReference type="ARBA" id="ARBA00022475"/>
    </source>
</evidence>
<evidence type="ECO:0000313" key="11">
    <source>
        <dbReference type="Proteomes" id="UP000603234"/>
    </source>
</evidence>
<evidence type="ECO:0000256" key="8">
    <source>
        <dbReference type="ARBA" id="ARBA00023136"/>
    </source>
</evidence>
<keyword evidence="11" id="KW-1185">Reference proteome</keyword>
<keyword evidence="6 10" id="KW-0067">ATP-binding</keyword>
<evidence type="ECO:0000313" key="10">
    <source>
        <dbReference type="EMBL" id="MBC3804137.1"/>
    </source>
</evidence>
<dbReference type="InterPro" id="IPR003593">
    <property type="entry name" value="AAA+_ATPase"/>
</dbReference>
<keyword evidence="5" id="KW-0547">Nucleotide-binding</keyword>
<evidence type="ECO:0000256" key="2">
    <source>
        <dbReference type="ARBA" id="ARBA00005417"/>
    </source>
</evidence>
<dbReference type="Pfam" id="PF00005">
    <property type="entry name" value="ABC_tran"/>
    <property type="match status" value="1"/>
</dbReference>
<evidence type="ECO:0000259" key="9">
    <source>
        <dbReference type="PROSITE" id="PS50893"/>
    </source>
</evidence>
<dbReference type="CDD" id="cd03225">
    <property type="entry name" value="ABC_cobalt_CbiO_domain1"/>
    <property type="match status" value="1"/>
</dbReference>
<comment type="similarity">
    <text evidence="2">Belongs to the ABC transporter superfamily.</text>
</comment>
<proteinExistence type="inferred from homology"/>
<dbReference type="PANTHER" id="PTHR43553:SF24">
    <property type="entry name" value="ENERGY-COUPLING FACTOR TRANSPORTER ATP-BINDING PROTEIN ECFA1"/>
    <property type="match status" value="1"/>
</dbReference>
<gene>
    <name evidence="10" type="ORF">GH808_06765</name>
</gene>
<organism evidence="10 11">
    <name type="scientific">Acetobacterium fimetarium</name>
    <dbReference type="NCBI Taxonomy" id="52691"/>
    <lineage>
        <taxon>Bacteria</taxon>
        <taxon>Bacillati</taxon>
        <taxon>Bacillota</taxon>
        <taxon>Clostridia</taxon>
        <taxon>Eubacteriales</taxon>
        <taxon>Eubacteriaceae</taxon>
        <taxon>Acetobacterium</taxon>
    </lineage>
</organism>
<accession>A0ABR6WU69</accession>
<dbReference type="GO" id="GO:0005524">
    <property type="term" value="F:ATP binding"/>
    <property type="evidence" value="ECO:0007669"/>
    <property type="project" value="UniProtKB-KW"/>
</dbReference>
<evidence type="ECO:0000256" key="6">
    <source>
        <dbReference type="ARBA" id="ARBA00022840"/>
    </source>
</evidence>
<evidence type="ECO:0000256" key="3">
    <source>
        <dbReference type="ARBA" id="ARBA00022448"/>
    </source>
</evidence>
<comment type="subcellular location">
    <subcellularLocation>
        <location evidence="1">Cell membrane</location>
        <topology evidence="1">Peripheral membrane protein</topology>
    </subcellularLocation>
</comment>
<dbReference type="Gene3D" id="3.40.50.300">
    <property type="entry name" value="P-loop containing nucleotide triphosphate hydrolases"/>
    <property type="match status" value="1"/>
</dbReference>
<name>A0ABR6WU69_9FIRM</name>
<dbReference type="InterPro" id="IPR015856">
    <property type="entry name" value="ABC_transpr_CbiO/EcfA_su"/>
</dbReference>
<dbReference type="EMBL" id="WJBC01000007">
    <property type="protein sequence ID" value="MBC3804137.1"/>
    <property type="molecule type" value="Genomic_DNA"/>
</dbReference>
<sequence>MLEIEKLSYVYPDGHNAIREIDLKINEGESVALVGANGAGKSSLFKLIIGISDIKEGSIKIGGLPVEKKTLKEIRKKVGMVFQNPDDQLFMTKVYDDIAFGPRNELLSDEEVEERVTGALEVLGITHLRDRMPHRLSGGEKRVIAIASVLSMKPEIILFDEPTSFLDPKARRNVINTLDKLKMTKIIATHDMDMALEICDRVIIMNQGSVFADGPVEKLLLDEELLLQCSLELPLCMQKLEKLERIKIEQNRQSLFSNQI</sequence>
<dbReference type="InterPro" id="IPR003439">
    <property type="entry name" value="ABC_transporter-like_ATP-bd"/>
</dbReference>
<keyword evidence="3" id="KW-0813">Transport</keyword>
<dbReference type="InterPro" id="IPR050095">
    <property type="entry name" value="ECF_ABC_transporter_ATP-bd"/>
</dbReference>
<dbReference type="InterPro" id="IPR027417">
    <property type="entry name" value="P-loop_NTPase"/>
</dbReference>
<keyword evidence="4" id="KW-1003">Cell membrane</keyword>
<evidence type="ECO:0000256" key="7">
    <source>
        <dbReference type="ARBA" id="ARBA00022967"/>
    </source>
</evidence>
<keyword evidence="8" id="KW-0472">Membrane</keyword>
<dbReference type="PROSITE" id="PS50893">
    <property type="entry name" value="ABC_TRANSPORTER_2"/>
    <property type="match status" value="1"/>
</dbReference>
<dbReference type="InterPro" id="IPR017871">
    <property type="entry name" value="ABC_transporter-like_CS"/>
</dbReference>
<dbReference type="Proteomes" id="UP000603234">
    <property type="component" value="Unassembled WGS sequence"/>
</dbReference>
<dbReference type="PROSITE" id="PS00211">
    <property type="entry name" value="ABC_TRANSPORTER_1"/>
    <property type="match status" value="1"/>
</dbReference>
<dbReference type="PANTHER" id="PTHR43553">
    <property type="entry name" value="HEAVY METAL TRANSPORTER"/>
    <property type="match status" value="1"/>
</dbReference>
<feature type="domain" description="ABC transporter" evidence="9">
    <location>
        <begin position="2"/>
        <end position="232"/>
    </location>
</feature>
<dbReference type="SUPFAM" id="SSF52540">
    <property type="entry name" value="P-loop containing nucleoside triphosphate hydrolases"/>
    <property type="match status" value="1"/>
</dbReference>
<keyword evidence="7" id="KW-1278">Translocase</keyword>
<comment type="caution">
    <text evidence="10">The sequence shown here is derived from an EMBL/GenBank/DDBJ whole genome shotgun (WGS) entry which is preliminary data.</text>
</comment>
<protein>
    <submittedName>
        <fullName evidence="10">ATP-binding cassette domain-containing protein</fullName>
    </submittedName>
</protein>
<dbReference type="SMART" id="SM00382">
    <property type="entry name" value="AAA"/>
    <property type="match status" value="1"/>
</dbReference>
<evidence type="ECO:0000256" key="1">
    <source>
        <dbReference type="ARBA" id="ARBA00004202"/>
    </source>
</evidence>
<evidence type="ECO:0000256" key="5">
    <source>
        <dbReference type="ARBA" id="ARBA00022741"/>
    </source>
</evidence>